<accession>A0A0B0PVL0</accession>
<reference evidence="3" key="1">
    <citation type="submission" date="2014-09" db="EMBL/GenBank/DDBJ databases">
        <authorList>
            <person name="Mudge J."/>
            <person name="Ramaraj T."/>
            <person name="Lindquist I.E."/>
            <person name="Bharti A.K."/>
            <person name="Sundararajan A."/>
            <person name="Cameron C.T."/>
            <person name="Woodward J.E."/>
            <person name="May G.D."/>
            <person name="Brubaker C."/>
            <person name="Broadhvest J."/>
            <person name="Wilkins T.A."/>
        </authorList>
    </citation>
    <scope>NUCLEOTIDE SEQUENCE</scope>
    <source>
        <strain evidence="3">cv. AKA8401</strain>
    </source>
</reference>
<dbReference type="AlphaFoldDB" id="A0A0B0PVL0"/>
<protein>
    <submittedName>
        <fullName evidence="2">Uncharacterized protein</fullName>
    </submittedName>
</protein>
<keyword evidence="3" id="KW-1185">Reference proteome</keyword>
<evidence type="ECO:0000313" key="2">
    <source>
        <dbReference type="EMBL" id="KHG30523.1"/>
    </source>
</evidence>
<evidence type="ECO:0000256" key="1">
    <source>
        <dbReference type="SAM" id="SignalP"/>
    </source>
</evidence>
<sequence>MIRVLILYVLPVAEYTGICCGYLKTCCHQVSSD</sequence>
<gene>
    <name evidence="2" type="ORF">F383_16184</name>
</gene>
<evidence type="ECO:0000313" key="3">
    <source>
        <dbReference type="Proteomes" id="UP000032142"/>
    </source>
</evidence>
<feature type="signal peptide" evidence="1">
    <location>
        <begin position="1"/>
        <end position="15"/>
    </location>
</feature>
<dbReference type="EMBL" id="KN457593">
    <property type="protein sequence ID" value="KHG30523.1"/>
    <property type="molecule type" value="Genomic_DNA"/>
</dbReference>
<proteinExistence type="predicted"/>
<keyword evidence="1" id="KW-0732">Signal</keyword>
<name>A0A0B0PVL0_GOSAR</name>
<organism evidence="2 3">
    <name type="scientific">Gossypium arboreum</name>
    <name type="common">Tree cotton</name>
    <name type="synonym">Gossypium nanking</name>
    <dbReference type="NCBI Taxonomy" id="29729"/>
    <lineage>
        <taxon>Eukaryota</taxon>
        <taxon>Viridiplantae</taxon>
        <taxon>Streptophyta</taxon>
        <taxon>Embryophyta</taxon>
        <taxon>Tracheophyta</taxon>
        <taxon>Spermatophyta</taxon>
        <taxon>Magnoliopsida</taxon>
        <taxon>eudicotyledons</taxon>
        <taxon>Gunneridae</taxon>
        <taxon>Pentapetalae</taxon>
        <taxon>rosids</taxon>
        <taxon>malvids</taxon>
        <taxon>Malvales</taxon>
        <taxon>Malvaceae</taxon>
        <taxon>Malvoideae</taxon>
        <taxon>Gossypium</taxon>
    </lineage>
</organism>
<feature type="chain" id="PRO_5012475177" evidence="1">
    <location>
        <begin position="16"/>
        <end position="33"/>
    </location>
</feature>
<dbReference type="Proteomes" id="UP000032142">
    <property type="component" value="Unassembled WGS sequence"/>
</dbReference>